<dbReference type="InterPro" id="IPR014284">
    <property type="entry name" value="RNA_pol_sigma-70_dom"/>
</dbReference>
<dbReference type="NCBIfam" id="TIGR02937">
    <property type="entry name" value="sigma70-ECF"/>
    <property type="match status" value="1"/>
</dbReference>
<protein>
    <submittedName>
        <fullName evidence="8">RNA polymerase sigma factor</fullName>
    </submittedName>
</protein>
<dbReference type="EMBL" id="LR134384">
    <property type="protein sequence ID" value="VEH15400.1"/>
    <property type="molecule type" value="Genomic_DNA"/>
</dbReference>
<gene>
    <name evidence="8" type="ORF">NCTC13071_01401</name>
</gene>
<dbReference type="GO" id="GO:0003677">
    <property type="term" value="F:DNA binding"/>
    <property type="evidence" value="ECO:0007669"/>
    <property type="project" value="UniProtKB-KW"/>
</dbReference>
<sequence length="173" mass="20362">MKTICTDFSVIADYYRRHYEEVRLFVAKRLMQHGEEAEDIVQNVFLKLMTADKMITPVTLPCLVYTTARNLICDYWRHRHYVDNYEHYIKSNGLKTTDDNPMSVCSVAETQEFLEQGIARLTVRQQRVYRLHIYQGMKVSEISKALAVKYKSVEHCLGDARKGVREFMKRELA</sequence>
<dbReference type="GO" id="GO:0006352">
    <property type="term" value="P:DNA-templated transcription initiation"/>
    <property type="evidence" value="ECO:0007669"/>
    <property type="project" value="InterPro"/>
</dbReference>
<dbReference type="InterPro" id="IPR013249">
    <property type="entry name" value="RNA_pol_sigma70_r4_t2"/>
</dbReference>
<organism evidence="8 9">
    <name type="scientific">Segatella oris</name>
    <dbReference type="NCBI Taxonomy" id="28135"/>
    <lineage>
        <taxon>Bacteria</taxon>
        <taxon>Pseudomonadati</taxon>
        <taxon>Bacteroidota</taxon>
        <taxon>Bacteroidia</taxon>
        <taxon>Bacteroidales</taxon>
        <taxon>Prevotellaceae</taxon>
        <taxon>Segatella</taxon>
    </lineage>
</organism>
<dbReference type="SUPFAM" id="SSF88659">
    <property type="entry name" value="Sigma3 and sigma4 domains of RNA polymerase sigma factors"/>
    <property type="match status" value="1"/>
</dbReference>
<dbReference type="Pfam" id="PF04542">
    <property type="entry name" value="Sigma70_r2"/>
    <property type="match status" value="1"/>
</dbReference>
<dbReference type="InterPro" id="IPR013325">
    <property type="entry name" value="RNA_pol_sigma_r2"/>
</dbReference>
<evidence type="ECO:0000256" key="3">
    <source>
        <dbReference type="ARBA" id="ARBA00023082"/>
    </source>
</evidence>
<dbReference type="InterPro" id="IPR036388">
    <property type="entry name" value="WH-like_DNA-bd_sf"/>
</dbReference>
<dbReference type="InterPro" id="IPR013324">
    <property type="entry name" value="RNA_pol_sigma_r3/r4-like"/>
</dbReference>
<dbReference type="Gene3D" id="1.10.10.10">
    <property type="entry name" value="Winged helix-like DNA-binding domain superfamily/Winged helix DNA-binding domain"/>
    <property type="match status" value="1"/>
</dbReference>
<dbReference type="SUPFAM" id="SSF88946">
    <property type="entry name" value="Sigma2 domain of RNA polymerase sigma factors"/>
    <property type="match status" value="1"/>
</dbReference>
<dbReference type="PANTHER" id="PTHR43133:SF8">
    <property type="entry name" value="RNA POLYMERASE SIGMA FACTOR HI_1459-RELATED"/>
    <property type="match status" value="1"/>
</dbReference>
<keyword evidence="5" id="KW-0804">Transcription</keyword>
<reference evidence="8 9" key="1">
    <citation type="submission" date="2018-12" db="EMBL/GenBank/DDBJ databases">
        <authorList>
            <consortium name="Pathogen Informatics"/>
        </authorList>
    </citation>
    <scope>NUCLEOTIDE SEQUENCE [LARGE SCALE GENOMIC DNA]</scope>
    <source>
        <strain evidence="8 9">NCTC13071</strain>
    </source>
</reference>
<accession>A0A3S5EPA2</accession>
<dbReference type="GO" id="GO:0016987">
    <property type="term" value="F:sigma factor activity"/>
    <property type="evidence" value="ECO:0007669"/>
    <property type="project" value="UniProtKB-KW"/>
</dbReference>
<evidence type="ECO:0000256" key="1">
    <source>
        <dbReference type="ARBA" id="ARBA00010641"/>
    </source>
</evidence>
<evidence type="ECO:0000313" key="9">
    <source>
        <dbReference type="Proteomes" id="UP000274578"/>
    </source>
</evidence>
<keyword evidence="4" id="KW-0238">DNA-binding</keyword>
<evidence type="ECO:0000259" key="6">
    <source>
        <dbReference type="Pfam" id="PF04542"/>
    </source>
</evidence>
<name>A0A3S5EPA2_9BACT</name>
<dbReference type="Gene3D" id="1.10.1740.10">
    <property type="match status" value="1"/>
</dbReference>
<evidence type="ECO:0000256" key="5">
    <source>
        <dbReference type="ARBA" id="ARBA00023163"/>
    </source>
</evidence>
<evidence type="ECO:0000256" key="4">
    <source>
        <dbReference type="ARBA" id="ARBA00023125"/>
    </source>
</evidence>
<evidence type="ECO:0000259" key="7">
    <source>
        <dbReference type="Pfam" id="PF08281"/>
    </source>
</evidence>
<feature type="domain" description="RNA polymerase sigma-70 region 2" evidence="6">
    <location>
        <begin position="16"/>
        <end position="79"/>
    </location>
</feature>
<keyword evidence="2" id="KW-0805">Transcription regulation</keyword>
<dbReference type="Proteomes" id="UP000274578">
    <property type="component" value="Chromosome 1"/>
</dbReference>
<keyword evidence="3" id="KW-0731">Sigma factor</keyword>
<dbReference type="KEGG" id="poc:NCTC13071_01401"/>
<dbReference type="Pfam" id="PF08281">
    <property type="entry name" value="Sigma70_r4_2"/>
    <property type="match status" value="1"/>
</dbReference>
<dbReference type="AlphaFoldDB" id="A0A3S5EPA2"/>
<dbReference type="GeneID" id="85012228"/>
<feature type="domain" description="RNA polymerase sigma factor 70 region 4 type 2" evidence="7">
    <location>
        <begin position="115"/>
        <end position="162"/>
    </location>
</feature>
<comment type="similarity">
    <text evidence="1">Belongs to the sigma-70 factor family. ECF subfamily.</text>
</comment>
<dbReference type="InterPro" id="IPR007627">
    <property type="entry name" value="RNA_pol_sigma70_r2"/>
</dbReference>
<evidence type="ECO:0000313" key="8">
    <source>
        <dbReference type="EMBL" id="VEH15400.1"/>
    </source>
</evidence>
<dbReference type="PANTHER" id="PTHR43133">
    <property type="entry name" value="RNA POLYMERASE ECF-TYPE SIGMA FACTO"/>
    <property type="match status" value="1"/>
</dbReference>
<dbReference type="InterPro" id="IPR039425">
    <property type="entry name" value="RNA_pol_sigma-70-like"/>
</dbReference>
<proteinExistence type="inferred from homology"/>
<evidence type="ECO:0000256" key="2">
    <source>
        <dbReference type="ARBA" id="ARBA00023015"/>
    </source>
</evidence>
<dbReference type="RefSeq" id="WP_025879854.1">
    <property type="nucleotide sequence ID" value="NZ_LR134384.1"/>
</dbReference>